<accession>A0A6V8GZS4</accession>
<feature type="region of interest" description="Disordered" evidence="1">
    <location>
        <begin position="295"/>
        <end position="324"/>
    </location>
</feature>
<gene>
    <name evidence="2" type="ORF">TCE0_015f02219</name>
</gene>
<reference evidence="3" key="1">
    <citation type="journal article" date="2015" name="Genome Announc.">
        <title>Draft genome sequence of Talaromyces cellulolyticus strain Y-94, a source of lignocellulosic biomass-degrading enzymes.</title>
        <authorList>
            <person name="Fujii T."/>
            <person name="Koike H."/>
            <person name="Sawayama S."/>
            <person name="Yano S."/>
            <person name="Inoue H."/>
        </authorList>
    </citation>
    <scope>NUCLEOTIDE SEQUENCE [LARGE SCALE GENOMIC DNA]</scope>
    <source>
        <strain evidence="3">Y-94</strain>
    </source>
</reference>
<feature type="region of interest" description="Disordered" evidence="1">
    <location>
        <begin position="77"/>
        <end position="102"/>
    </location>
</feature>
<evidence type="ECO:0000256" key="1">
    <source>
        <dbReference type="SAM" id="MobiDB-lite"/>
    </source>
</evidence>
<feature type="compositionally biased region" description="Polar residues" evidence="1">
    <location>
        <begin position="89"/>
        <end position="102"/>
    </location>
</feature>
<proteinExistence type="predicted"/>
<feature type="compositionally biased region" description="Acidic residues" evidence="1">
    <location>
        <begin position="311"/>
        <end position="324"/>
    </location>
</feature>
<evidence type="ECO:0000313" key="3">
    <source>
        <dbReference type="Proteomes" id="UP000053095"/>
    </source>
</evidence>
<evidence type="ECO:0000313" key="2">
    <source>
        <dbReference type="EMBL" id="GAM34560.1"/>
    </source>
</evidence>
<name>A0A6V8GZS4_TALPI</name>
<feature type="compositionally biased region" description="Low complexity" evidence="1">
    <location>
        <begin position="78"/>
        <end position="88"/>
    </location>
</feature>
<dbReference type="AlphaFoldDB" id="A0A6V8GZS4"/>
<keyword evidence="3" id="KW-1185">Reference proteome</keyword>
<sequence>MGDYGQQPYHLPLDWNVQLHSLANDATLRNYRKNLSRVSKPSSAGNSPHSQTRRRTMATYNNNGFTQVLPIRNLFHMNNNTNTSTQQQRPSRPTSWHPSVKQQQQPYYVPNCHPSWLRGDVSVPAVAPQQQSGMSSMYGLSTPITCPMSGDLLSTNDYFATTHDEPYNFLPSGPQVYTPVEPSDMLYSEPSEWSTYSMDGTPVSTYPWMQHSNGFVSSTDPALMDYGHESVASADDLTAPPTPDMIYTHQQQQPTLISTTQDNLDDGGDDLVAVGLYDEPSSLSFSLLSGGDTTCHPTGKGLKLEETFTPADDDDEDGDAENDD</sequence>
<dbReference type="EMBL" id="DF933811">
    <property type="protein sequence ID" value="GAM34560.1"/>
    <property type="molecule type" value="Genomic_DNA"/>
</dbReference>
<protein>
    <submittedName>
        <fullName evidence="2">Uncharacterized protein</fullName>
    </submittedName>
</protein>
<organism evidence="2 3">
    <name type="scientific">Talaromyces pinophilus</name>
    <name type="common">Penicillium pinophilum</name>
    <dbReference type="NCBI Taxonomy" id="128442"/>
    <lineage>
        <taxon>Eukaryota</taxon>
        <taxon>Fungi</taxon>
        <taxon>Dikarya</taxon>
        <taxon>Ascomycota</taxon>
        <taxon>Pezizomycotina</taxon>
        <taxon>Eurotiomycetes</taxon>
        <taxon>Eurotiomycetidae</taxon>
        <taxon>Eurotiales</taxon>
        <taxon>Trichocomaceae</taxon>
        <taxon>Talaromyces</taxon>
        <taxon>Talaromyces sect. Talaromyces</taxon>
    </lineage>
</organism>
<comment type="caution">
    <text evidence="2">The sequence shown here is derived from an EMBL/GenBank/DDBJ whole genome shotgun (WGS) entry which is preliminary data.</text>
</comment>
<feature type="region of interest" description="Disordered" evidence="1">
    <location>
        <begin position="35"/>
        <end position="54"/>
    </location>
</feature>
<dbReference type="Proteomes" id="UP000053095">
    <property type="component" value="Unassembled WGS sequence"/>
</dbReference>
<feature type="compositionally biased region" description="Polar residues" evidence="1">
    <location>
        <begin position="36"/>
        <end position="50"/>
    </location>
</feature>